<sequence>MDRLPEEVILHIITYLTLPENLALQAVSSRFLILARDDTIWKQETFTHSRAEALRRRQQLLDAQDARLAELRNAVTALPGSDLTAWDVSQLRGSSQPRAASDPQAEAKAQCQRAFANWEPAFPGERLDYYDEFIRRHAPIRVGWLDLPKAQQNADREEVREATGIGTLDDPDNGSVRNLVAPLDDGSICIWDVSRRSTVDYGGGGKLLGQSTPGLLTGQPPNATSESHNIMTETGAVECVSIDNEAKKGYFAVQSLLHEVDLNTLQLTSTKQYPFPITALSKCEPNVPLTVGTNWTIHLHDPRDPAFSAGSGEDPSGERAELIGGSPYSHATLAQPGPLSILHEPATTNTPNPNSIWVAGRFTSLLNYDRRFFPKLLGTIFSGARIASLSLLPFPLIPRNLDLLRNPSVSIHELTAAKKSPGATLVAAAEYKGKGSLEFYGLSSHDNRSSAVARRREPHYQNRQTASASKLLAAAPHGGTVVFADGDGNLKWHERDGFSVVRTFNINDSLPSYHHPRDPHPSEVRGRGGGDDGISPSSTSTGRHPTETAPPGQGDIVQKILPTNPITASDSRATPHAASQSSRNPSREDLPSSPLLLWTGDGRIGMLGYGHDNPLNPRSENEDPETSEHKDGAGEISAEAVEQRAREDAERQYGMAMRRALERNADEVRFVRGLGMGFMRP</sequence>
<dbReference type="STRING" id="1157616.A0A1Z5TBM6"/>
<dbReference type="InParanoid" id="A0A1Z5TBM6"/>
<evidence type="ECO:0000313" key="4">
    <source>
        <dbReference type="Proteomes" id="UP000194280"/>
    </source>
</evidence>
<comment type="caution">
    <text evidence="3">The sequence shown here is derived from an EMBL/GenBank/DDBJ whole genome shotgun (WGS) entry which is preliminary data.</text>
</comment>
<reference evidence="3 4" key="1">
    <citation type="submission" date="2017-01" db="EMBL/GenBank/DDBJ databases">
        <title>The recent genome duplication of the halophilic yeast Hortaea werneckii: insights from long-read sequencing.</title>
        <authorList>
            <person name="Sinha S."/>
            <person name="Flibotte S."/>
            <person name="Neira M."/>
            <person name="Lenassi M."/>
            <person name="Gostincar C."/>
            <person name="Stajich J.E."/>
            <person name="Nislow C.E."/>
        </authorList>
    </citation>
    <scope>NUCLEOTIDE SEQUENCE [LARGE SCALE GENOMIC DNA]</scope>
    <source>
        <strain evidence="3 4">EXF-2000</strain>
    </source>
</reference>
<dbReference type="PANTHER" id="PTHR13252">
    <property type="entry name" value="F-BOX ONLY PROTEIN 28"/>
    <property type="match status" value="1"/>
</dbReference>
<dbReference type="SUPFAM" id="SSF50978">
    <property type="entry name" value="WD40 repeat-like"/>
    <property type="match status" value="1"/>
</dbReference>
<dbReference type="InterPro" id="IPR001810">
    <property type="entry name" value="F-box_dom"/>
</dbReference>
<protein>
    <recommendedName>
        <fullName evidence="2">F-box domain-containing protein</fullName>
    </recommendedName>
</protein>
<organism evidence="3 4">
    <name type="scientific">Hortaea werneckii EXF-2000</name>
    <dbReference type="NCBI Taxonomy" id="1157616"/>
    <lineage>
        <taxon>Eukaryota</taxon>
        <taxon>Fungi</taxon>
        <taxon>Dikarya</taxon>
        <taxon>Ascomycota</taxon>
        <taxon>Pezizomycotina</taxon>
        <taxon>Dothideomycetes</taxon>
        <taxon>Dothideomycetidae</taxon>
        <taxon>Mycosphaerellales</taxon>
        <taxon>Teratosphaeriaceae</taxon>
        <taxon>Hortaea</taxon>
    </lineage>
</organism>
<dbReference type="Pfam" id="PF12937">
    <property type="entry name" value="F-box-like"/>
    <property type="match status" value="1"/>
</dbReference>
<dbReference type="OrthoDB" id="3219396at2759"/>
<name>A0A1Z5TBM6_HORWE</name>
<dbReference type="PROSITE" id="PS50181">
    <property type="entry name" value="FBOX"/>
    <property type="match status" value="1"/>
</dbReference>
<dbReference type="GO" id="GO:0000209">
    <property type="term" value="P:protein polyubiquitination"/>
    <property type="evidence" value="ECO:0007669"/>
    <property type="project" value="TreeGrafter"/>
</dbReference>
<evidence type="ECO:0000313" key="3">
    <source>
        <dbReference type="EMBL" id="OTA33426.1"/>
    </source>
</evidence>
<dbReference type="Proteomes" id="UP000194280">
    <property type="component" value="Unassembled WGS sequence"/>
</dbReference>
<dbReference type="InterPro" id="IPR039719">
    <property type="entry name" value="FBXO28"/>
</dbReference>
<feature type="compositionally biased region" description="Polar residues" evidence="1">
    <location>
        <begin position="564"/>
        <end position="584"/>
    </location>
</feature>
<feature type="region of interest" description="Disordered" evidence="1">
    <location>
        <begin position="610"/>
        <end position="649"/>
    </location>
</feature>
<dbReference type="SMART" id="SM00256">
    <property type="entry name" value="FBOX"/>
    <property type="match status" value="1"/>
</dbReference>
<dbReference type="PANTHER" id="PTHR13252:SF9">
    <property type="entry name" value="F-BOX ONLY PROTEIN 28"/>
    <property type="match status" value="1"/>
</dbReference>
<feature type="domain" description="F-box" evidence="2">
    <location>
        <begin position="1"/>
        <end position="44"/>
    </location>
</feature>
<dbReference type="EMBL" id="MUNK01000075">
    <property type="protein sequence ID" value="OTA33426.1"/>
    <property type="molecule type" value="Genomic_DNA"/>
</dbReference>
<feature type="region of interest" description="Disordered" evidence="1">
    <location>
        <begin position="508"/>
        <end position="597"/>
    </location>
</feature>
<proteinExistence type="predicted"/>
<dbReference type="AlphaFoldDB" id="A0A1Z5TBM6"/>
<dbReference type="Gene3D" id="1.20.1280.50">
    <property type="match status" value="1"/>
</dbReference>
<dbReference type="SUPFAM" id="SSF81383">
    <property type="entry name" value="F-box domain"/>
    <property type="match status" value="1"/>
</dbReference>
<dbReference type="VEuPathDB" id="FungiDB:BTJ68_05630"/>
<keyword evidence="4" id="KW-1185">Reference proteome</keyword>
<dbReference type="InterPro" id="IPR036322">
    <property type="entry name" value="WD40_repeat_dom_sf"/>
</dbReference>
<dbReference type="InterPro" id="IPR036047">
    <property type="entry name" value="F-box-like_dom_sf"/>
</dbReference>
<gene>
    <name evidence="3" type="ORF">BTJ68_05630</name>
</gene>
<feature type="compositionally biased region" description="Basic and acidic residues" evidence="1">
    <location>
        <begin position="515"/>
        <end position="530"/>
    </location>
</feature>
<accession>A0A1Z5TBM6</accession>
<evidence type="ECO:0000259" key="2">
    <source>
        <dbReference type="PROSITE" id="PS50181"/>
    </source>
</evidence>
<evidence type="ECO:0000256" key="1">
    <source>
        <dbReference type="SAM" id="MobiDB-lite"/>
    </source>
</evidence>